<keyword evidence="3" id="KW-1185">Reference proteome</keyword>
<dbReference type="PANTHER" id="PTHR46890:SF48">
    <property type="entry name" value="RNA-DIRECTED DNA POLYMERASE"/>
    <property type="match status" value="1"/>
</dbReference>
<evidence type="ECO:0000313" key="2">
    <source>
        <dbReference type="EMBL" id="KAK3220870.1"/>
    </source>
</evidence>
<dbReference type="Pfam" id="PF00078">
    <property type="entry name" value="RVT_1"/>
    <property type="match status" value="1"/>
</dbReference>
<comment type="caution">
    <text evidence="2">The sequence shown here is derived from an EMBL/GenBank/DDBJ whole genome shotgun (WGS) entry which is preliminary data.</text>
</comment>
<dbReference type="InterPro" id="IPR000477">
    <property type="entry name" value="RT_dom"/>
</dbReference>
<accession>A0AAE0EBY7</accession>
<dbReference type="Proteomes" id="UP001281410">
    <property type="component" value="Unassembled WGS sequence"/>
</dbReference>
<dbReference type="PANTHER" id="PTHR46890">
    <property type="entry name" value="NON-LTR RETROLELEMENT REVERSE TRANSCRIPTASE-LIKE PROTEIN-RELATED"/>
    <property type="match status" value="1"/>
</dbReference>
<sequence>MRMVISSVIGETQMIFITNRQILDSFVIAEEIIHHWKKKNEGGFNGETGFQKVYDSLDHAFLDNMLNDMGFGWKWRQWIQSCISSHVLAVLVNGKPTKEFWMEMSLRQGDPLSPFMFNVAVEGLSALLRKEVNLDMMKGVVFGVDVVHITHLQFAYDTILFLQPKVEYVINARRILRCFELASGLRINFHKSCMVEVGIRGVTAINCAGILRCAKDALSISYLGLPLGGRPCSKIF</sequence>
<dbReference type="AlphaFoldDB" id="A0AAE0EBY7"/>
<reference evidence="2" key="1">
    <citation type="journal article" date="2023" name="Plant J.">
        <title>Genome sequences and population genomics provide insights into the demographic history, inbreeding, and mutation load of two 'living fossil' tree species of Dipteronia.</title>
        <authorList>
            <person name="Feng Y."/>
            <person name="Comes H.P."/>
            <person name="Chen J."/>
            <person name="Zhu S."/>
            <person name="Lu R."/>
            <person name="Zhang X."/>
            <person name="Li P."/>
            <person name="Qiu J."/>
            <person name="Olsen K.M."/>
            <person name="Qiu Y."/>
        </authorList>
    </citation>
    <scope>NUCLEOTIDE SEQUENCE</scope>
    <source>
        <strain evidence="2">NBL</strain>
    </source>
</reference>
<dbReference type="InterPro" id="IPR043502">
    <property type="entry name" value="DNA/RNA_pol_sf"/>
</dbReference>
<gene>
    <name evidence="2" type="ORF">Dsin_014840</name>
</gene>
<proteinExistence type="predicted"/>
<evidence type="ECO:0000313" key="3">
    <source>
        <dbReference type="Proteomes" id="UP001281410"/>
    </source>
</evidence>
<dbReference type="EMBL" id="JANJYJ010000004">
    <property type="protein sequence ID" value="KAK3220870.1"/>
    <property type="molecule type" value="Genomic_DNA"/>
</dbReference>
<evidence type="ECO:0000259" key="1">
    <source>
        <dbReference type="Pfam" id="PF00078"/>
    </source>
</evidence>
<dbReference type="SUPFAM" id="SSF56672">
    <property type="entry name" value="DNA/RNA polymerases"/>
    <property type="match status" value="1"/>
</dbReference>
<name>A0AAE0EBY7_9ROSI</name>
<protein>
    <recommendedName>
        <fullName evidence="1">Reverse transcriptase domain-containing protein</fullName>
    </recommendedName>
</protein>
<organism evidence="2 3">
    <name type="scientific">Dipteronia sinensis</name>
    <dbReference type="NCBI Taxonomy" id="43782"/>
    <lineage>
        <taxon>Eukaryota</taxon>
        <taxon>Viridiplantae</taxon>
        <taxon>Streptophyta</taxon>
        <taxon>Embryophyta</taxon>
        <taxon>Tracheophyta</taxon>
        <taxon>Spermatophyta</taxon>
        <taxon>Magnoliopsida</taxon>
        <taxon>eudicotyledons</taxon>
        <taxon>Gunneridae</taxon>
        <taxon>Pentapetalae</taxon>
        <taxon>rosids</taxon>
        <taxon>malvids</taxon>
        <taxon>Sapindales</taxon>
        <taxon>Sapindaceae</taxon>
        <taxon>Hippocastanoideae</taxon>
        <taxon>Acereae</taxon>
        <taxon>Dipteronia</taxon>
    </lineage>
</organism>
<feature type="domain" description="Reverse transcriptase" evidence="1">
    <location>
        <begin position="7"/>
        <end position="226"/>
    </location>
</feature>
<dbReference type="InterPro" id="IPR052343">
    <property type="entry name" value="Retrotransposon-Effector_Assoc"/>
</dbReference>